<keyword evidence="6 8" id="KW-0472">Membrane</keyword>
<dbReference type="InterPro" id="IPR011014">
    <property type="entry name" value="MscS_channel_TM-2"/>
</dbReference>
<dbReference type="PANTHER" id="PTHR30460:SF0">
    <property type="entry name" value="MODERATE CONDUCTANCE MECHANOSENSITIVE CHANNEL YBIO"/>
    <property type="match status" value="1"/>
</dbReference>
<feature type="transmembrane region" description="Helical" evidence="8">
    <location>
        <begin position="120"/>
        <end position="143"/>
    </location>
</feature>
<proteinExistence type="inferred from homology"/>
<dbReference type="InterPro" id="IPR010920">
    <property type="entry name" value="LSM_dom_sf"/>
</dbReference>
<organism evidence="11 12">
    <name type="scientific">Luedemannella helvata</name>
    <dbReference type="NCBI Taxonomy" id="349315"/>
    <lineage>
        <taxon>Bacteria</taxon>
        <taxon>Bacillati</taxon>
        <taxon>Actinomycetota</taxon>
        <taxon>Actinomycetes</taxon>
        <taxon>Micromonosporales</taxon>
        <taxon>Micromonosporaceae</taxon>
        <taxon>Luedemannella</taxon>
    </lineage>
</organism>
<comment type="subcellular location">
    <subcellularLocation>
        <location evidence="1">Cell membrane</location>
        <topology evidence="1">Multi-pass membrane protein</topology>
    </subcellularLocation>
</comment>
<dbReference type="Gene3D" id="3.30.70.100">
    <property type="match status" value="1"/>
</dbReference>
<dbReference type="Pfam" id="PF21088">
    <property type="entry name" value="MS_channel_1st"/>
    <property type="match status" value="1"/>
</dbReference>
<gene>
    <name evidence="11" type="ORF">GCM10009681_45670</name>
</gene>
<keyword evidence="12" id="KW-1185">Reference proteome</keyword>
<accession>A0ABP4X329</accession>
<comment type="similarity">
    <text evidence="2">Belongs to the MscS (TC 1.A.23) family.</text>
</comment>
<dbReference type="InterPro" id="IPR045276">
    <property type="entry name" value="YbiO_bact"/>
</dbReference>
<keyword evidence="5 8" id="KW-1133">Transmembrane helix</keyword>
<evidence type="ECO:0000256" key="4">
    <source>
        <dbReference type="ARBA" id="ARBA00022692"/>
    </source>
</evidence>
<feature type="transmembrane region" description="Helical" evidence="8">
    <location>
        <begin position="49"/>
        <end position="72"/>
    </location>
</feature>
<dbReference type="Gene3D" id="2.30.30.60">
    <property type="match status" value="1"/>
</dbReference>
<dbReference type="PANTHER" id="PTHR30460">
    <property type="entry name" value="MODERATE CONDUCTANCE MECHANOSENSITIVE CHANNEL YBIO"/>
    <property type="match status" value="1"/>
</dbReference>
<evidence type="ECO:0000313" key="11">
    <source>
        <dbReference type="EMBL" id="GAA1769185.1"/>
    </source>
</evidence>
<evidence type="ECO:0000259" key="10">
    <source>
        <dbReference type="Pfam" id="PF21088"/>
    </source>
</evidence>
<evidence type="ECO:0000259" key="9">
    <source>
        <dbReference type="Pfam" id="PF00924"/>
    </source>
</evidence>
<feature type="transmembrane region" description="Helical" evidence="8">
    <location>
        <begin position="149"/>
        <end position="171"/>
    </location>
</feature>
<keyword evidence="4 8" id="KW-0812">Transmembrane</keyword>
<evidence type="ECO:0000256" key="8">
    <source>
        <dbReference type="SAM" id="Phobius"/>
    </source>
</evidence>
<dbReference type="RefSeq" id="WP_425560816.1">
    <property type="nucleotide sequence ID" value="NZ_BAAALS010000026.1"/>
</dbReference>
<dbReference type="Proteomes" id="UP001500655">
    <property type="component" value="Unassembled WGS sequence"/>
</dbReference>
<dbReference type="InterPro" id="IPR049142">
    <property type="entry name" value="MS_channel_1st"/>
</dbReference>
<dbReference type="SUPFAM" id="SSF50182">
    <property type="entry name" value="Sm-like ribonucleoproteins"/>
    <property type="match status" value="1"/>
</dbReference>
<comment type="caution">
    <text evidence="11">The sequence shown here is derived from an EMBL/GenBank/DDBJ whole genome shotgun (WGS) entry which is preliminary data.</text>
</comment>
<name>A0ABP4X329_9ACTN</name>
<feature type="region of interest" description="Disordered" evidence="7">
    <location>
        <begin position="334"/>
        <end position="364"/>
    </location>
</feature>
<evidence type="ECO:0000313" key="12">
    <source>
        <dbReference type="Proteomes" id="UP001500655"/>
    </source>
</evidence>
<dbReference type="Pfam" id="PF00924">
    <property type="entry name" value="MS_channel_2nd"/>
    <property type="match status" value="1"/>
</dbReference>
<dbReference type="SUPFAM" id="SSF82861">
    <property type="entry name" value="Mechanosensitive channel protein MscS (YggB), transmembrane region"/>
    <property type="match status" value="1"/>
</dbReference>
<reference evidence="12" key="1">
    <citation type="journal article" date="2019" name="Int. J. Syst. Evol. Microbiol.">
        <title>The Global Catalogue of Microorganisms (GCM) 10K type strain sequencing project: providing services to taxonomists for standard genome sequencing and annotation.</title>
        <authorList>
            <consortium name="The Broad Institute Genomics Platform"/>
            <consortium name="The Broad Institute Genome Sequencing Center for Infectious Disease"/>
            <person name="Wu L."/>
            <person name="Ma J."/>
        </authorList>
    </citation>
    <scope>NUCLEOTIDE SEQUENCE [LARGE SCALE GENOMIC DNA]</scope>
    <source>
        <strain evidence="12">JCM 13249</strain>
    </source>
</reference>
<evidence type="ECO:0000256" key="7">
    <source>
        <dbReference type="SAM" id="MobiDB-lite"/>
    </source>
</evidence>
<feature type="domain" description="Mechanosensitive ion channel transmembrane helices 2/3" evidence="10">
    <location>
        <begin position="132"/>
        <end position="168"/>
    </location>
</feature>
<keyword evidence="3" id="KW-1003">Cell membrane</keyword>
<sequence>MSIALLAEPTPLPALTARPEPTPDCERTSDVCEYVWDLTGQKWLAESSYYVLAKPVTILGIALLALIARWLLHRVINKIIGNVSNGGVHGLFNPLREKMPAALQEATGARSERRRQRAEALGSVLRSVASAAIFSIAFLMILSELGLDLAPVLASAGVAGLAVGFGAQNLVKDFIAGLFMLLEDQYGVGDVVDVGEASGTVVSVGLRVTTIRDGHGVLWYIRNGEIVRVGNKSQGWAVVVVDTPIGFAGVEEATGVLRAAAASLAEDPEYAGDLIETPDVLGVEQLTVDGAVLRVSAKTTSEAQWRIGRELRRRLTEALERVGMTSQLGASRLHLRPATPGDGTIAAEASNPTDTPHPGVGGAT</sequence>
<dbReference type="InterPro" id="IPR023408">
    <property type="entry name" value="MscS_beta-dom_sf"/>
</dbReference>
<protein>
    <submittedName>
        <fullName evidence="11">Mechanosensitive ion channel</fullName>
    </submittedName>
</protein>
<evidence type="ECO:0000256" key="2">
    <source>
        <dbReference type="ARBA" id="ARBA00008017"/>
    </source>
</evidence>
<dbReference type="Gene3D" id="1.10.287.1260">
    <property type="match status" value="1"/>
</dbReference>
<evidence type="ECO:0000256" key="5">
    <source>
        <dbReference type="ARBA" id="ARBA00022989"/>
    </source>
</evidence>
<feature type="domain" description="Mechanosensitive ion channel MscS" evidence="9">
    <location>
        <begin position="169"/>
        <end position="231"/>
    </location>
</feature>
<evidence type="ECO:0000256" key="3">
    <source>
        <dbReference type="ARBA" id="ARBA00022475"/>
    </source>
</evidence>
<evidence type="ECO:0000256" key="6">
    <source>
        <dbReference type="ARBA" id="ARBA00023136"/>
    </source>
</evidence>
<dbReference type="InterPro" id="IPR006685">
    <property type="entry name" value="MscS_channel_2nd"/>
</dbReference>
<dbReference type="EMBL" id="BAAALS010000026">
    <property type="protein sequence ID" value="GAA1769185.1"/>
    <property type="molecule type" value="Genomic_DNA"/>
</dbReference>
<evidence type="ECO:0000256" key="1">
    <source>
        <dbReference type="ARBA" id="ARBA00004651"/>
    </source>
</evidence>